<dbReference type="OMA" id="RTSEHIT"/>
<feature type="region of interest" description="Disordered" evidence="1">
    <location>
        <begin position="49"/>
        <end position="68"/>
    </location>
</feature>
<evidence type="ECO:0008006" key="4">
    <source>
        <dbReference type="Google" id="ProtNLM"/>
    </source>
</evidence>
<accession>A0A026WY99</accession>
<reference evidence="2 3" key="1">
    <citation type="journal article" date="2014" name="Curr. Biol.">
        <title>The genome of the clonal raider ant Cerapachys biroi.</title>
        <authorList>
            <person name="Oxley P.R."/>
            <person name="Ji L."/>
            <person name="Fetter-Pruneda I."/>
            <person name="McKenzie S.K."/>
            <person name="Li C."/>
            <person name="Hu H."/>
            <person name="Zhang G."/>
            <person name="Kronauer D.J."/>
        </authorList>
    </citation>
    <scope>NUCLEOTIDE SEQUENCE [LARGE SCALE GENOMIC DNA]</scope>
</reference>
<dbReference type="EMBL" id="KK107065">
    <property type="protein sequence ID" value="EZA60808.1"/>
    <property type="molecule type" value="Genomic_DNA"/>
</dbReference>
<dbReference type="PANTHER" id="PTHR46060:SF1">
    <property type="entry name" value="MARINER MOS1 TRANSPOSASE-LIKE PROTEIN"/>
    <property type="match status" value="1"/>
</dbReference>
<dbReference type="PANTHER" id="PTHR46060">
    <property type="entry name" value="MARINER MOS1 TRANSPOSASE-LIKE PROTEIN"/>
    <property type="match status" value="1"/>
</dbReference>
<dbReference type="Gene3D" id="1.10.10.1450">
    <property type="match status" value="1"/>
</dbReference>
<evidence type="ECO:0000313" key="3">
    <source>
        <dbReference type="Proteomes" id="UP000053097"/>
    </source>
</evidence>
<dbReference type="Proteomes" id="UP000053097">
    <property type="component" value="Unassembled WGS sequence"/>
</dbReference>
<dbReference type="AlphaFoldDB" id="A0A026WY99"/>
<gene>
    <name evidence="2" type="ORF">X777_13641</name>
</gene>
<keyword evidence="3" id="KW-1185">Reference proteome</keyword>
<organism evidence="2 3">
    <name type="scientific">Ooceraea biroi</name>
    <name type="common">Clonal raider ant</name>
    <name type="synonym">Cerapachys biroi</name>
    <dbReference type="NCBI Taxonomy" id="2015173"/>
    <lineage>
        <taxon>Eukaryota</taxon>
        <taxon>Metazoa</taxon>
        <taxon>Ecdysozoa</taxon>
        <taxon>Arthropoda</taxon>
        <taxon>Hexapoda</taxon>
        <taxon>Insecta</taxon>
        <taxon>Pterygota</taxon>
        <taxon>Neoptera</taxon>
        <taxon>Endopterygota</taxon>
        <taxon>Hymenoptera</taxon>
        <taxon>Apocrita</taxon>
        <taxon>Aculeata</taxon>
        <taxon>Formicoidea</taxon>
        <taxon>Formicidae</taxon>
        <taxon>Dorylinae</taxon>
        <taxon>Ooceraea</taxon>
    </lineage>
</organism>
<dbReference type="STRING" id="2015173.A0A026WY99"/>
<evidence type="ECO:0000256" key="1">
    <source>
        <dbReference type="SAM" id="MobiDB-lite"/>
    </source>
</evidence>
<name>A0A026WY99_OOCBI</name>
<proteinExistence type="predicted"/>
<dbReference type="InterPro" id="IPR052709">
    <property type="entry name" value="Transposase-MT_Hybrid"/>
</dbReference>
<sequence length="108" mass="12684">MLSVKGEQRVNVKFLVKFGKSATETCNLLKEVYGDECLSHTFKKFKEGREEIEDDPRPGRPRTSKTDGNIEKVSEIARILRHRLFRPLLIIEEYLWPLYDRIICDSEL</sequence>
<evidence type="ECO:0000313" key="2">
    <source>
        <dbReference type="EMBL" id="EZA60808.1"/>
    </source>
</evidence>
<protein>
    <recommendedName>
        <fullName evidence="4">Mos1 transposase HTH domain-containing protein</fullName>
    </recommendedName>
</protein>